<evidence type="ECO:0000256" key="1">
    <source>
        <dbReference type="ARBA" id="ARBA00001968"/>
    </source>
</evidence>
<sequence>MASSRNRVRRTQEEQDDEVRGRWDRLFVEEEKRQRNLARIALPTNRDDSDDDLATPSPIYDRCLRVQGPDRVLRMCNFAPVEFERIWDTVEDHIISNWNVGRGKKSAYSPKDVLFMTLGTLKPCGSWDVVSSMFNIDASPFQKMIKKFLDILEPSLYDIFVVDVGKRWTMNQLTLSGHAFENFPTARYATYVTFQQANRPTGGYHHAKKYFSGKHFLYGYKVEVSVLPTGAAINCTKFAPGAEADLTMFRNNSAYHRSALEKLPNEFELTDDGSLLDQYANDWVVLVDKGYQGLVREFRAIQPKKKARGAPPLTMAETHENDIISHDRVIVENYFGRLKTLWGVCSHKWGGMTSLMTRSSEREWL</sequence>
<comment type="caution">
    <text evidence="4">The sequence shown here is derived from an EMBL/GenBank/DDBJ whole genome shotgun (WGS) entry which is preliminary data.</text>
</comment>
<organism evidence="4 5">
    <name type="scientific">Phytophthora fragariaefolia</name>
    <dbReference type="NCBI Taxonomy" id="1490495"/>
    <lineage>
        <taxon>Eukaryota</taxon>
        <taxon>Sar</taxon>
        <taxon>Stramenopiles</taxon>
        <taxon>Oomycota</taxon>
        <taxon>Peronosporomycetes</taxon>
        <taxon>Peronosporales</taxon>
        <taxon>Peronosporaceae</taxon>
        <taxon>Phytophthora</taxon>
    </lineage>
</organism>
<dbReference type="EMBL" id="BSXT01000869">
    <property type="protein sequence ID" value="GMF35398.1"/>
    <property type="molecule type" value="Genomic_DNA"/>
</dbReference>
<dbReference type="OrthoDB" id="72116at2759"/>
<dbReference type="Proteomes" id="UP001165121">
    <property type="component" value="Unassembled WGS sequence"/>
</dbReference>
<evidence type="ECO:0000313" key="5">
    <source>
        <dbReference type="Proteomes" id="UP001165121"/>
    </source>
</evidence>
<protein>
    <submittedName>
        <fullName evidence="4">Unnamed protein product</fullName>
    </submittedName>
</protein>
<evidence type="ECO:0000259" key="3">
    <source>
        <dbReference type="Pfam" id="PF13359"/>
    </source>
</evidence>
<accession>A0A9W6XBT6</accession>
<evidence type="ECO:0000256" key="2">
    <source>
        <dbReference type="ARBA" id="ARBA00022723"/>
    </source>
</evidence>
<reference evidence="4" key="1">
    <citation type="submission" date="2023-04" db="EMBL/GenBank/DDBJ databases">
        <title>Phytophthora fragariaefolia NBRC 109709.</title>
        <authorList>
            <person name="Ichikawa N."/>
            <person name="Sato H."/>
            <person name="Tonouchi N."/>
        </authorList>
    </citation>
    <scope>NUCLEOTIDE SEQUENCE</scope>
    <source>
        <strain evidence="4">NBRC 109709</strain>
    </source>
</reference>
<feature type="domain" description="DDE Tnp4" evidence="3">
    <location>
        <begin position="204"/>
        <end position="344"/>
    </location>
</feature>
<name>A0A9W6XBT6_9STRA</name>
<evidence type="ECO:0000313" key="4">
    <source>
        <dbReference type="EMBL" id="GMF35398.1"/>
    </source>
</evidence>
<keyword evidence="2" id="KW-0479">Metal-binding</keyword>
<keyword evidence="5" id="KW-1185">Reference proteome</keyword>
<dbReference type="GO" id="GO:0046872">
    <property type="term" value="F:metal ion binding"/>
    <property type="evidence" value="ECO:0007669"/>
    <property type="project" value="UniProtKB-KW"/>
</dbReference>
<comment type="cofactor">
    <cofactor evidence="1">
        <name>a divalent metal cation</name>
        <dbReference type="ChEBI" id="CHEBI:60240"/>
    </cofactor>
</comment>
<gene>
    <name evidence="4" type="ORF">Pfra01_000935900</name>
</gene>
<dbReference type="Pfam" id="PF13359">
    <property type="entry name" value="DDE_Tnp_4"/>
    <property type="match status" value="1"/>
</dbReference>
<dbReference type="InterPro" id="IPR027806">
    <property type="entry name" value="HARBI1_dom"/>
</dbReference>
<proteinExistence type="predicted"/>
<dbReference type="AlphaFoldDB" id="A0A9W6XBT6"/>